<dbReference type="InterPro" id="IPR018883">
    <property type="entry name" value="Delta_CA"/>
</dbReference>
<sequence>DAEPQAPRDVSPGYVGERITRYEPYGSDQIDRFIQVNIHWHLGAEHRMEDAYDRRPPEWASYVTVPDENNESQQVVPGLWCPTDGIDDAKLDESSFNFTYCKAAQVGPKSDGLQEDGDEGQLGITCPFLHICCITLQNDYVDAKNRTFLEQWQQPPAGSAVRYVGSTTGTSYDDEVCSPVEVNWHVDQRCCTLSAQAMDNLCKDMIDAGLEADVAPKGSRRPVDRRWVSD</sequence>
<evidence type="ECO:0000313" key="2">
    <source>
        <dbReference type="Proteomes" id="UP000601435"/>
    </source>
</evidence>
<dbReference type="EMBL" id="CAJNJA010080899">
    <property type="protein sequence ID" value="CAE7928733.1"/>
    <property type="molecule type" value="Genomic_DNA"/>
</dbReference>
<name>A0A813BU97_9DINO</name>
<feature type="non-terminal residue" evidence="1">
    <location>
        <position position="1"/>
    </location>
</feature>
<protein>
    <submittedName>
        <fullName evidence="1">Uncharacterized protein</fullName>
    </submittedName>
</protein>
<dbReference type="Proteomes" id="UP000601435">
    <property type="component" value="Unassembled WGS sequence"/>
</dbReference>
<dbReference type="OrthoDB" id="436883at2759"/>
<dbReference type="Pfam" id="PF10563">
    <property type="entry name" value="CA_like"/>
    <property type="match status" value="1"/>
</dbReference>
<organism evidence="1 2">
    <name type="scientific">Symbiodinium necroappetens</name>
    <dbReference type="NCBI Taxonomy" id="1628268"/>
    <lineage>
        <taxon>Eukaryota</taxon>
        <taxon>Sar</taxon>
        <taxon>Alveolata</taxon>
        <taxon>Dinophyceae</taxon>
        <taxon>Suessiales</taxon>
        <taxon>Symbiodiniaceae</taxon>
        <taxon>Symbiodinium</taxon>
    </lineage>
</organism>
<comment type="caution">
    <text evidence="1">The sequence shown here is derived from an EMBL/GenBank/DDBJ whole genome shotgun (WGS) entry which is preliminary data.</text>
</comment>
<reference evidence="1" key="1">
    <citation type="submission" date="2021-02" db="EMBL/GenBank/DDBJ databases">
        <authorList>
            <person name="Dougan E. K."/>
            <person name="Rhodes N."/>
            <person name="Thang M."/>
            <person name="Chan C."/>
        </authorList>
    </citation>
    <scope>NUCLEOTIDE SEQUENCE</scope>
</reference>
<dbReference type="AlphaFoldDB" id="A0A813BU97"/>
<evidence type="ECO:0000313" key="1">
    <source>
        <dbReference type="EMBL" id="CAE7928733.1"/>
    </source>
</evidence>
<keyword evidence="2" id="KW-1185">Reference proteome</keyword>
<accession>A0A813BU97</accession>
<feature type="non-terminal residue" evidence="1">
    <location>
        <position position="230"/>
    </location>
</feature>
<proteinExistence type="predicted"/>
<gene>
    <name evidence="1" type="ORF">SNEC2469_LOCUS32223</name>
</gene>